<dbReference type="STRING" id="1325564.NSJP_4040"/>
<protein>
    <submittedName>
        <fullName evidence="2">Putative Glycosyltransferase</fullName>
    </submittedName>
</protein>
<dbReference type="InterPro" id="IPR001173">
    <property type="entry name" value="Glyco_trans_2-like"/>
</dbReference>
<dbReference type="PANTHER" id="PTHR43685:SF2">
    <property type="entry name" value="GLYCOSYLTRANSFERASE 2-LIKE DOMAIN-CONTAINING PROTEIN"/>
    <property type="match status" value="1"/>
</dbReference>
<dbReference type="PANTHER" id="PTHR43685">
    <property type="entry name" value="GLYCOSYLTRANSFERASE"/>
    <property type="match status" value="1"/>
</dbReference>
<dbReference type="SUPFAM" id="SSF53448">
    <property type="entry name" value="Nucleotide-diphospho-sugar transferases"/>
    <property type="match status" value="1"/>
</dbReference>
<organism evidence="2 3">
    <name type="scientific">Nitrospira japonica</name>
    <dbReference type="NCBI Taxonomy" id="1325564"/>
    <lineage>
        <taxon>Bacteria</taxon>
        <taxon>Pseudomonadati</taxon>
        <taxon>Nitrospirota</taxon>
        <taxon>Nitrospiria</taxon>
        <taxon>Nitrospirales</taxon>
        <taxon>Nitrospiraceae</taxon>
        <taxon>Nitrospira</taxon>
    </lineage>
</organism>
<dbReference type="InterPro" id="IPR050834">
    <property type="entry name" value="Glycosyltransf_2"/>
</dbReference>
<reference evidence="2 3" key="1">
    <citation type="submission" date="2017-03" db="EMBL/GenBank/DDBJ databases">
        <authorList>
            <person name="Afonso C.L."/>
            <person name="Miller P.J."/>
            <person name="Scott M.A."/>
            <person name="Spackman E."/>
            <person name="Goraichik I."/>
            <person name="Dimitrov K.M."/>
            <person name="Suarez D.L."/>
            <person name="Swayne D.E."/>
        </authorList>
    </citation>
    <scope>NUCLEOTIDE SEQUENCE [LARGE SCALE GENOMIC DNA]</scope>
    <source>
        <strain evidence="2">Genome sequencing of Nitrospira japonica strain NJ11</strain>
    </source>
</reference>
<name>A0A1W1IAY1_9BACT</name>
<dbReference type="InterPro" id="IPR029044">
    <property type="entry name" value="Nucleotide-diphossugar_trans"/>
</dbReference>
<dbReference type="CDD" id="cd00761">
    <property type="entry name" value="Glyco_tranf_GTA_type"/>
    <property type="match status" value="1"/>
</dbReference>
<feature type="domain" description="Glycosyltransferase 2-like" evidence="1">
    <location>
        <begin position="29"/>
        <end position="155"/>
    </location>
</feature>
<dbReference type="EMBL" id="LT828648">
    <property type="protein sequence ID" value="SLM50207.1"/>
    <property type="molecule type" value="Genomic_DNA"/>
</dbReference>
<dbReference type="OrthoDB" id="9784574at2"/>
<keyword evidence="2" id="KW-0808">Transferase</keyword>
<evidence type="ECO:0000259" key="1">
    <source>
        <dbReference type="Pfam" id="PF00535"/>
    </source>
</evidence>
<dbReference type="KEGG" id="nja:NSJP_4040"/>
<proteinExistence type="predicted"/>
<evidence type="ECO:0000313" key="2">
    <source>
        <dbReference type="EMBL" id="SLM50207.1"/>
    </source>
</evidence>
<keyword evidence="3" id="KW-1185">Reference proteome</keyword>
<gene>
    <name evidence="2" type="ORF">NSJP_4040</name>
</gene>
<dbReference type="GO" id="GO:0016740">
    <property type="term" value="F:transferase activity"/>
    <property type="evidence" value="ECO:0007669"/>
    <property type="project" value="UniProtKB-KW"/>
</dbReference>
<sequence length="345" mass="38486">MEPSTVTISAHKPQDSAPYLKSCEPALVSVVIPAYNCGNYIAETLESVIQQDYPKLEVLVVDDGSTDHTKEVVASVKSDRVRYVYQQNSGGPSGPRNTGVQQARGKYVAFLDSDDIMLPGKIQRAVDLLDREPHLGLVFANFVKFDESTGQHAGAFLDTYEYFKSAPKRLVGESQYVIQAAAAYDALIVENYIGTSGVVAPKAVLADVGPFDLRLRGPEDYDLWLRIAYAYDIGFIDMIGHRYRVRPDGITGLGDAKLVPHSIQVMQKQLDRPLPSSTRRNVRKKLAMQFFALGYCHQMAEEMKAARQHYLLSLKEANYWLSWKGLFMTFLGGGAIRRLKQLRGD</sequence>
<dbReference type="Gene3D" id="3.90.550.10">
    <property type="entry name" value="Spore Coat Polysaccharide Biosynthesis Protein SpsA, Chain A"/>
    <property type="match status" value="1"/>
</dbReference>
<evidence type="ECO:0000313" key="3">
    <source>
        <dbReference type="Proteomes" id="UP000192042"/>
    </source>
</evidence>
<dbReference type="Proteomes" id="UP000192042">
    <property type="component" value="Chromosome I"/>
</dbReference>
<dbReference type="AlphaFoldDB" id="A0A1W1IAY1"/>
<accession>A0A1W1IAY1</accession>
<dbReference type="Pfam" id="PF00535">
    <property type="entry name" value="Glycos_transf_2"/>
    <property type="match status" value="1"/>
</dbReference>